<sequence>MEMADLVNQKTGEEKTKLKKEVFGDSSENKYGGIFVGVVGEGFWVWGNKGLKYFHRQDNKTVFYFYDLCSEENLKRAQEYKSTYAAKDVYFDMALWQKKMRQGDQVIVKYYENDKSLAWEVWGVPVWDFKFGGLEIKCAR</sequence>
<evidence type="ECO:0000313" key="2">
    <source>
        <dbReference type="Proteomes" id="UP000256388"/>
    </source>
</evidence>
<comment type="caution">
    <text evidence="1">The sequence shown here is derived from an EMBL/GenBank/DDBJ whole genome shotgun (WGS) entry which is preliminary data.</text>
</comment>
<proteinExistence type="predicted"/>
<accession>A0A347ZRW6</accession>
<protein>
    <submittedName>
        <fullName evidence="1">Uncharacterized protein</fullName>
    </submittedName>
</protein>
<keyword evidence="2" id="KW-1185">Reference proteome</keyword>
<evidence type="ECO:0000313" key="1">
    <source>
        <dbReference type="EMBL" id="REG11399.1"/>
    </source>
</evidence>
<reference evidence="1 2" key="1">
    <citation type="submission" date="2018-08" db="EMBL/GenBank/DDBJ databases">
        <title>Genomic Encyclopedia of Type Strains, Phase IV (KMG-IV): sequencing the most valuable type-strain genomes for metagenomic binning, comparative biology and taxonomic classification.</title>
        <authorList>
            <person name="Goeker M."/>
        </authorList>
    </citation>
    <scope>NUCLEOTIDE SEQUENCE [LARGE SCALE GENOMIC DNA]</scope>
    <source>
        <strain evidence="1 2">DSM 23923</strain>
    </source>
</reference>
<dbReference type="EMBL" id="QUMS01000001">
    <property type="protein sequence ID" value="REG11399.1"/>
    <property type="molecule type" value="Genomic_DNA"/>
</dbReference>
<dbReference type="Proteomes" id="UP000256388">
    <property type="component" value="Unassembled WGS sequence"/>
</dbReference>
<dbReference type="AlphaFoldDB" id="A0A347ZRW6"/>
<name>A0A347ZRW6_9CHLR</name>
<organism evidence="1 2">
    <name type="scientific">Pelolinea submarina</name>
    <dbReference type="NCBI Taxonomy" id="913107"/>
    <lineage>
        <taxon>Bacteria</taxon>
        <taxon>Bacillati</taxon>
        <taxon>Chloroflexota</taxon>
        <taxon>Anaerolineae</taxon>
        <taxon>Anaerolineales</taxon>
        <taxon>Anaerolineaceae</taxon>
        <taxon>Pelolinea</taxon>
    </lineage>
</organism>
<gene>
    <name evidence="1" type="ORF">DFR64_1280</name>
</gene>